<evidence type="ECO:0000259" key="5">
    <source>
        <dbReference type="Pfam" id="PF00496"/>
    </source>
</evidence>
<evidence type="ECO:0000256" key="4">
    <source>
        <dbReference type="SAM" id="SignalP"/>
    </source>
</evidence>
<dbReference type="AlphaFoldDB" id="A0A975BFD6"/>
<evidence type="ECO:0000256" key="3">
    <source>
        <dbReference type="ARBA" id="ARBA00022729"/>
    </source>
</evidence>
<evidence type="ECO:0000313" key="6">
    <source>
        <dbReference type="EMBL" id="QTA84290.1"/>
    </source>
</evidence>
<name>A0A975BFD6_9BACT</name>
<dbReference type="Gene3D" id="3.40.190.10">
    <property type="entry name" value="Periplasmic binding protein-like II"/>
    <property type="match status" value="1"/>
</dbReference>
<dbReference type="KEGG" id="dmm:dnm_002840"/>
<dbReference type="PROSITE" id="PS01040">
    <property type="entry name" value="SBP_BACTERIAL_5"/>
    <property type="match status" value="1"/>
</dbReference>
<dbReference type="PANTHER" id="PTHR30290">
    <property type="entry name" value="PERIPLASMIC BINDING COMPONENT OF ABC TRANSPORTER"/>
    <property type="match status" value="1"/>
</dbReference>
<dbReference type="SUPFAM" id="SSF53850">
    <property type="entry name" value="Periplasmic binding protein-like II"/>
    <property type="match status" value="1"/>
</dbReference>
<comment type="similarity">
    <text evidence="1">Belongs to the bacterial solute-binding protein 5 family.</text>
</comment>
<dbReference type="PIRSF" id="PIRSF002741">
    <property type="entry name" value="MppA"/>
    <property type="match status" value="1"/>
</dbReference>
<dbReference type="CDD" id="cd08504">
    <property type="entry name" value="PBP2_OppA"/>
    <property type="match status" value="1"/>
</dbReference>
<dbReference type="PANTHER" id="PTHR30290:SF9">
    <property type="entry name" value="OLIGOPEPTIDE-BINDING PROTEIN APPA"/>
    <property type="match status" value="1"/>
</dbReference>
<organism evidence="6 7">
    <name type="scientific">Desulfonema magnum</name>
    <dbReference type="NCBI Taxonomy" id="45655"/>
    <lineage>
        <taxon>Bacteria</taxon>
        <taxon>Pseudomonadati</taxon>
        <taxon>Thermodesulfobacteriota</taxon>
        <taxon>Desulfobacteria</taxon>
        <taxon>Desulfobacterales</taxon>
        <taxon>Desulfococcaceae</taxon>
        <taxon>Desulfonema</taxon>
    </lineage>
</organism>
<keyword evidence="7" id="KW-1185">Reference proteome</keyword>
<dbReference type="GO" id="GO:0043190">
    <property type="term" value="C:ATP-binding cassette (ABC) transporter complex"/>
    <property type="evidence" value="ECO:0007669"/>
    <property type="project" value="InterPro"/>
</dbReference>
<dbReference type="InterPro" id="IPR030678">
    <property type="entry name" value="Peptide/Ni-bd"/>
</dbReference>
<dbReference type="InterPro" id="IPR023765">
    <property type="entry name" value="SBP_5_CS"/>
</dbReference>
<feature type="domain" description="Solute-binding protein family 5" evidence="5">
    <location>
        <begin position="86"/>
        <end position="460"/>
    </location>
</feature>
<dbReference type="GO" id="GO:0030288">
    <property type="term" value="C:outer membrane-bounded periplasmic space"/>
    <property type="evidence" value="ECO:0007669"/>
    <property type="project" value="UniProtKB-ARBA"/>
</dbReference>
<dbReference type="Proteomes" id="UP000663722">
    <property type="component" value="Chromosome"/>
</dbReference>
<accession>A0A975BFD6</accession>
<evidence type="ECO:0000313" key="7">
    <source>
        <dbReference type="Proteomes" id="UP000663722"/>
    </source>
</evidence>
<dbReference type="EMBL" id="CP061800">
    <property type="protein sequence ID" value="QTA84290.1"/>
    <property type="molecule type" value="Genomic_DNA"/>
</dbReference>
<proteinExistence type="inferred from homology"/>
<dbReference type="InterPro" id="IPR000914">
    <property type="entry name" value="SBP_5_dom"/>
</dbReference>
<evidence type="ECO:0000256" key="2">
    <source>
        <dbReference type="ARBA" id="ARBA00022448"/>
    </source>
</evidence>
<keyword evidence="3 4" id="KW-0732">Signal</keyword>
<feature type="signal peptide" evidence="4">
    <location>
        <begin position="1"/>
        <end position="31"/>
    </location>
</feature>
<keyword evidence="2" id="KW-0813">Transport</keyword>
<reference evidence="6" key="1">
    <citation type="journal article" date="2021" name="Microb. Physiol.">
        <title>Proteogenomic Insights into the Physiology of Marine, Sulfate-Reducing, Filamentous Desulfonema limicola and Desulfonema magnum.</title>
        <authorList>
            <person name="Schnaars V."/>
            <person name="Wohlbrand L."/>
            <person name="Scheve S."/>
            <person name="Hinrichs C."/>
            <person name="Reinhardt R."/>
            <person name="Rabus R."/>
        </authorList>
    </citation>
    <scope>NUCLEOTIDE SEQUENCE</scope>
    <source>
        <strain evidence="6">4be13</strain>
    </source>
</reference>
<dbReference type="InterPro" id="IPR039424">
    <property type="entry name" value="SBP_5"/>
</dbReference>
<protein>
    <submittedName>
        <fullName evidence="6">ABC transporter, substrate-binding protein</fullName>
    </submittedName>
</protein>
<dbReference type="Pfam" id="PF00496">
    <property type="entry name" value="SBP_bac_5"/>
    <property type="match status" value="1"/>
</dbReference>
<dbReference type="GO" id="GO:1904680">
    <property type="term" value="F:peptide transmembrane transporter activity"/>
    <property type="evidence" value="ECO:0007669"/>
    <property type="project" value="TreeGrafter"/>
</dbReference>
<feature type="chain" id="PRO_5037953195" evidence="4">
    <location>
        <begin position="32"/>
        <end position="543"/>
    </location>
</feature>
<dbReference type="Gene3D" id="3.90.76.10">
    <property type="entry name" value="Dipeptide-binding Protein, Domain 1"/>
    <property type="match status" value="1"/>
</dbReference>
<dbReference type="Gene3D" id="3.10.105.10">
    <property type="entry name" value="Dipeptide-binding Protein, Domain 3"/>
    <property type="match status" value="1"/>
</dbReference>
<gene>
    <name evidence="6" type="ORF">dnm_002840</name>
</gene>
<sequence length="543" mass="61401">MKKNSTPKFRLMSAAIVSVLLFLLWAGSVLAADSSKNDQAKPGAEYRVPLASEPGKLDPAYITSVYAVNVALNIFDGLVEFDKDLNIVPAIARRWMISRDHRTYTFFLRKGVKFHNGREVIAADFVYSLQRLLDPETQSPVASFFSHILGASEFHEGKSQTVNGLSAPDPYTFKIELREPFAPFISILATVNAAVVPKEAVGPDFGKTPVGTGPFRLHTREPGNRIVLSANKAYFAGPPIIETLNFRIYSNDQWEVIFNDFEKGLLDQAFIPSDKYDEIIATSRYTKNYQFSSTPGLNLVYIGMNQSIPPFDDHRVRQAVSYAVDTETIVREITKRGSVPAKGVLPPGIAGFDPNFKGYAYDVEKARKLLAEAGYPKGENFPPADIWTVSKSENVRKQLEACQKYLAEIGIQIIPRFAKNWKEFIGVINDKKAPMFYAAWYADYPDADNFLYVLFHSRSSTNRMGYKNAEVDKMLEQARRETDYLKRVTMYRKTERTVMNEAPVLCLHINTFNNLLQPWVKGMEIGYLGAPYIPFRKVSIRRR</sequence>
<evidence type="ECO:0000256" key="1">
    <source>
        <dbReference type="ARBA" id="ARBA00005695"/>
    </source>
</evidence>
<dbReference type="GO" id="GO:0015833">
    <property type="term" value="P:peptide transport"/>
    <property type="evidence" value="ECO:0007669"/>
    <property type="project" value="TreeGrafter"/>
</dbReference>